<evidence type="ECO:0000313" key="4">
    <source>
        <dbReference type="Proteomes" id="UP000092177"/>
    </source>
</evidence>
<dbReference type="PANTHER" id="PTHR38795:SF1">
    <property type="entry name" value="DUF6604 DOMAIN-CONTAINING PROTEIN"/>
    <property type="match status" value="1"/>
</dbReference>
<evidence type="ECO:0000313" key="3">
    <source>
        <dbReference type="EMBL" id="OBR02075.1"/>
    </source>
</evidence>
<dbReference type="RefSeq" id="XP_018150593.1">
    <property type="nucleotide sequence ID" value="XM_018309621.1"/>
</dbReference>
<reference evidence="4" key="1">
    <citation type="journal article" date="2017" name="BMC Genomics">
        <title>Gapless genome assembly of Colletotrichum higginsianum reveals chromosome structure and association of transposable elements with secondary metabolite gene clusters.</title>
        <authorList>
            <person name="Dallery J.-F."/>
            <person name="Lapalu N."/>
            <person name="Zampounis A."/>
            <person name="Pigne S."/>
            <person name="Luyten I."/>
            <person name="Amselem J."/>
            <person name="Wittenberg A.H.J."/>
            <person name="Zhou S."/>
            <person name="de Queiroz M.V."/>
            <person name="Robin G.P."/>
            <person name="Auger A."/>
            <person name="Hainaut M."/>
            <person name="Henrissat B."/>
            <person name="Kim K.-T."/>
            <person name="Lee Y.-H."/>
            <person name="Lespinet O."/>
            <person name="Schwartz D.C."/>
            <person name="Thon M.R."/>
            <person name="O'Connell R.J."/>
        </authorList>
    </citation>
    <scope>NUCLEOTIDE SEQUENCE [LARGE SCALE GENOMIC DNA]</scope>
    <source>
        <strain evidence="4">IMI 349063</strain>
    </source>
</reference>
<proteinExistence type="predicted"/>
<accession>A0A1B7XQN4</accession>
<dbReference type="OrthoDB" id="5238236at2759"/>
<comment type="caution">
    <text evidence="3">The sequence shown here is derived from an EMBL/GenBank/DDBJ whole genome shotgun (WGS) entry which is preliminary data.</text>
</comment>
<feature type="region of interest" description="Disordered" evidence="1">
    <location>
        <begin position="135"/>
        <end position="160"/>
    </location>
</feature>
<dbReference type="GeneID" id="28873728"/>
<evidence type="ECO:0000256" key="1">
    <source>
        <dbReference type="SAM" id="MobiDB-lite"/>
    </source>
</evidence>
<protein>
    <submittedName>
        <fullName evidence="3">Ank-repeat protein mbp1</fullName>
    </submittedName>
</protein>
<evidence type="ECO:0000259" key="2">
    <source>
        <dbReference type="Pfam" id="PF20253"/>
    </source>
</evidence>
<dbReference type="Pfam" id="PF20253">
    <property type="entry name" value="DUF6604"/>
    <property type="match status" value="1"/>
</dbReference>
<dbReference type="PANTHER" id="PTHR38795">
    <property type="entry name" value="DUF6604 DOMAIN-CONTAINING PROTEIN"/>
    <property type="match status" value="1"/>
</dbReference>
<dbReference type="Proteomes" id="UP000092177">
    <property type="component" value="Chromosome 12"/>
</dbReference>
<organism evidence="3 4">
    <name type="scientific">Colletotrichum higginsianum (strain IMI 349063)</name>
    <name type="common">Crucifer anthracnose fungus</name>
    <dbReference type="NCBI Taxonomy" id="759273"/>
    <lineage>
        <taxon>Eukaryota</taxon>
        <taxon>Fungi</taxon>
        <taxon>Dikarya</taxon>
        <taxon>Ascomycota</taxon>
        <taxon>Pezizomycotina</taxon>
        <taxon>Sordariomycetes</taxon>
        <taxon>Hypocreomycetidae</taxon>
        <taxon>Glomerellales</taxon>
        <taxon>Glomerellaceae</taxon>
        <taxon>Colletotrichum</taxon>
        <taxon>Colletotrichum destructivum species complex</taxon>
    </lineage>
</organism>
<dbReference type="AlphaFoldDB" id="A0A1B7XQN4"/>
<dbReference type="InterPro" id="IPR046539">
    <property type="entry name" value="DUF6604"/>
</dbReference>
<feature type="domain" description="DUF6604" evidence="2">
    <location>
        <begin position="17"/>
        <end position="265"/>
    </location>
</feature>
<dbReference type="VEuPathDB" id="FungiDB:CH63R_14647"/>
<dbReference type="KEGG" id="chig:CH63R_14647"/>
<sequence>MLLPDQLLGIYGQYKQDTDSVAPKSGRLKGKDRIKARGDGRAKKGPTPVEKKTTRYVVAIKDFLPLANFVADCRDPAVSVPDAFFTTIDRLIDLRSGFRRRLSDYGLEPDDKSDERHQYFVAVLKAVREALRPRAAAATVPTEADNAADTGRTAPKESSDDLSNRFAALSVEEPSQAFLDAFRNAPHARPEPRGKDPVSYEAEPQTSLEDVFFAFTVLVNDLSRIRSRIEWIWSEHRNGIFDLAAAAVATNTAISVARGWIEDISPLLGAQDGGLEGILNTFYFMACRRNGFAVEQVYLADSRDNFNYDTYDVADGCYVVAFRLLQGFAAVLNPRDLPIIKEGMFGKYNPNSDRASKTGREKFQEDTILLMEFFTELITVVRLIPGYPVEDEFLREMRRFDKTPVISLSLVFTAQVFLDIHHTMRAATRRSFEAMVKETSVMDNSLGSHLEFHKHLKINNWPASNDHALRELSRLIQWMAKDPVHGAKARVSIGLGMPVPPEMEVHRIMIYSPLLSGLFLFRLRTEMYDIGLAVANAWGSVTYTAHLRPVA</sequence>
<keyword evidence="4" id="KW-1185">Reference proteome</keyword>
<gene>
    <name evidence="3" type="ORF">CH63R_14647</name>
</gene>
<dbReference type="EMBL" id="LTAN01000012">
    <property type="protein sequence ID" value="OBR02075.1"/>
    <property type="molecule type" value="Genomic_DNA"/>
</dbReference>
<name>A0A1B7XQN4_COLHI</name>